<dbReference type="Proteomes" id="UP000250235">
    <property type="component" value="Unassembled WGS sequence"/>
</dbReference>
<dbReference type="Pfam" id="PF25042">
    <property type="entry name" value="DUF7787"/>
    <property type="match status" value="1"/>
</dbReference>
<feature type="domain" description="DUF7787" evidence="1">
    <location>
        <begin position="17"/>
        <end position="72"/>
    </location>
</feature>
<dbReference type="InterPro" id="IPR056689">
    <property type="entry name" value="DUF7787"/>
</dbReference>
<gene>
    <name evidence="2" type="ORF">F511_06869</name>
</gene>
<dbReference type="EMBL" id="KV004990">
    <property type="protein sequence ID" value="KZV35163.1"/>
    <property type="molecule type" value="Genomic_DNA"/>
</dbReference>
<reference evidence="2 3" key="1">
    <citation type="journal article" date="2015" name="Proc. Natl. Acad. Sci. U.S.A.">
        <title>The resurrection genome of Boea hygrometrica: A blueprint for survival of dehydration.</title>
        <authorList>
            <person name="Xiao L."/>
            <person name="Yang G."/>
            <person name="Zhang L."/>
            <person name="Yang X."/>
            <person name="Zhao S."/>
            <person name="Ji Z."/>
            <person name="Zhou Q."/>
            <person name="Hu M."/>
            <person name="Wang Y."/>
            <person name="Chen M."/>
            <person name="Xu Y."/>
            <person name="Jin H."/>
            <person name="Xiao X."/>
            <person name="Hu G."/>
            <person name="Bao F."/>
            <person name="Hu Y."/>
            <person name="Wan P."/>
            <person name="Li L."/>
            <person name="Deng X."/>
            <person name="Kuang T."/>
            <person name="Xiang C."/>
            <person name="Zhu J.K."/>
            <person name="Oliver M.J."/>
            <person name="He Y."/>
        </authorList>
    </citation>
    <scope>NUCLEOTIDE SEQUENCE [LARGE SCALE GENOMIC DNA]</scope>
    <source>
        <strain evidence="3">cv. XS01</strain>
    </source>
</reference>
<evidence type="ECO:0000313" key="2">
    <source>
        <dbReference type="EMBL" id="KZV35163.1"/>
    </source>
</evidence>
<dbReference type="OrthoDB" id="692230at2759"/>
<accession>A0A2Z7BKK4</accession>
<name>A0A2Z7BKK4_9LAMI</name>
<keyword evidence="3" id="KW-1185">Reference proteome</keyword>
<evidence type="ECO:0000313" key="3">
    <source>
        <dbReference type="Proteomes" id="UP000250235"/>
    </source>
</evidence>
<dbReference type="AlphaFoldDB" id="A0A2Z7BKK4"/>
<dbReference type="PANTHER" id="PTHR35096:SF8">
    <property type="entry name" value="OS03G0308600 PROTEIN"/>
    <property type="match status" value="1"/>
</dbReference>
<protein>
    <recommendedName>
        <fullName evidence="1">DUF7787 domain-containing protein</fullName>
    </recommendedName>
</protein>
<evidence type="ECO:0000259" key="1">
    <source>
        <dbReference type="Pfam" id="PF25042"/>
    </source>
</evidence>
<proteinExistence type="predicted"/>
<organism evidence="2 3">
    <name type="scientific">Dorcoceras hygrometricum</name>
    <dbReference type="NCBI Taxonomy" id="472368"/>
    <lineage>
        <taxon>Eukaryota</taxon>
        <taxon>Viridiplantae</taxon>
        <taxon>Streptophyta</taxon>
        <taxon>Embryophyta</taxon>
        <taxon>Tracheophyta</taxon>
        <taxon>Spermatophyta</taxon>
        <taxon>Magnoliopsida</taxon>
        <taxon>eudicotyledons</taxon>
        <taxon>Gunneridae</taxon>
        <taxon>Pentapetalae</taxon>
        <taxon>asterids</taxon>
        <taxon>lamiids</taxon>
        <taxon>Lamiales</taxon>
        <taxon>Gesneriaceae</taxon>
        <taxon>Didymocarpoideae</taxon>
        <taxon>Trichosporeae</taxon>
        <taxon>Loxocarpinae</taxon>
        <taxon>Dorcoceras</taxon>
    </lineage>
</organism>
<dbReference type="PANTHER" id="PTHR35096">
    <property type="entry name" value="BNAA08G28570D PROTEIN"/>
    <property type="match status" value="1"/>
</dbReference>
<sequence>MEIDEFGEPMANETKKSKLLSVEDYLDFFDNRDARHLTVNQLLQIIGMHGFRKIRIQKKILIDIVSTIELMELRRSTLLNDSVSGDAPLALEEVIDDLKHLDWKECHVTSLLNQGNEASASATSTATSCNTVSVKRRGSKKRKNSKKAKVRQDLLIDSAATTLDAGSTAASLNF</sequence>